<dbReference type="GO" id="GO:0051010">
    <property type="term" value="F:microtubule plus-end binding"/>
    <property type="evidence" value="ECO:0007669"/>
    <property type="project" value="TreeGrafter"/>
</dbReference>
<evidence type="ECO:0000313" key="2">
    <source>
        <dbReference type="EMBL" id="CTR05399.1"/>
    </source>
</evidence>
<dbReference type="PANTHER" id="PTHR28289:SF1">
    <property type="entry name" value="DASH COMPLEX SUBUNIT HSK3"/>
    <property type="match status" value="1"/>
</dbReference>
<reference evidence="2 4" key="1">
    <citation type="submission" date="2015-07" db="EMBL/GenBank/DDBJ databases">
        <authorList>
            <person name="Cajimat M.N.B."/>
            <person name="Milazzo M.L."/>
            <person name="Fulhorst C.F."/>
        </authorList>
    </citation>
    <scope>NUCLEOTIDE SEQUENCE [LARGE SCALE GENOMIC DNA]</scope>
    <source>
        <strain evidence="2">Single colony</strain>
    </source>
</reference>
<dbReference type="AlphaFoldDB" id="A0A0K3C6U8"/>
<sequence>MSYAPSASAQPSSQASAKTRQIAHLAQQLQLLAQRTEQLEQLSATTAEQASYMRLLGGYHAAWFMASQRIMTPGDTPDEQGDSQTQQGQ</sequence>
<evidence type="ECO:0000313" key="3">
    <source>
        <dbReference type="EMBL" id="PRQ76979.1"/>
    </source>
</evidence>
<reference evidence="3 5" key="2">
    <citation type="journal article" date="2018" name="Elife">
        <title>Functional genomics of lipid metabolism in the oleaginous yeast Rhodosporidium toruloides.</title>
        <authorList>
            <person name="Coradetti S.T."/>
            <person name="Pinel D."/>
            <person name="Geiselman G."/>
            <person name="Ito M."/>
            <person name="Mondo S."/>
            <person name="Reilly M.C."/>
            <person name="Cheng Y.F."/>
            <person name="Bauer S."/>
            <person name="Grigoriev I."/>
            <person name="Gladden J.M."/>
            <person name="Simmons B.A."/>
            <person name="Brem R."/>
            <person name="Arkin A.P."/>
            <person name="Skerker J.M."/>
        </authorList>
    </citation>
    <scope>NUCLEOTIDE SEQUENCE [LARGE SCALE GENOMIC DNA]</scope>
    <source>
        <strain evidence="3 5">NBRC 0880</strain>
    </source>
</reference>
<proteinExistence type="predicted"/>
<dbReference type="Pfam" id="PF08227">
    <property type="entry name" value="DASH_Hsk3"/>
    <property type="match status" value="1"/>
</dbReference>
<dbReference type="Proteomes" id="UP000239560">
    <property type="component" value="Unassembled WGS sequence"/>
</dbReference>
<dbReference type="EMBL" id="CWKI01000002">
    <property type="protein sequence ID" value="CTR05399.1"/>
    <property type="molecule type" value="Genomic_DNA"/>
</dbReference>
<evidence type="ECO:0000313" key="4">
    <source>
        <dbReference type="Proteomes" id="UP000199069"/>
    </source>
</evidence>
<evidence type="ECO:0000313" key="5">
    <source>
        <dbReference type="Proteomes" id="UP000239560"/>
    </source>
</evidence>
<dbReference type="InterPro" id="IPR042332">
    <property type="entry name" value="Hsk3"/>
</dbReference>
<feature type="region of interest" description="Disordered" evidence="1">
    <location>
        <begin position="70"/>
        <end position="89"/>
    </location>
</feature>
<dbReference type="OMA" id="WFMASER"/>
<organism evidence="2 4">
    <name type="scientific">Rhodotorula toruloides</name>
    <name type="common">Yeast</name>
    <name type="synonym">Rhodosporidium toruloides</name>
    <dbReference type="NCBI Taxonomy" id="5286"/>
    <lineage>
        <taxon>Eukaryota</taxon>
        <taxon>Fungi</taxon>
        <taxon>Dikarya</taxon>
        <taxon>Basidiomycota</taxon>
        <taxon>Pucciniomycotina</taxon>
        <taxon>Microbotryomycetes</taxon>
        <taxon>Sporidiobolales</taxon>
        <taxon>Sporidiobolaceae</taxon>
        <taxon>Rhodotorula</taxon>
    </lineage>
</organism>
<feature type="region of interest" description="Disordered" evidence="1">
    <location>
        <begin position="1"/>
        <end position="21"/>
    </location>
</feature>
<dbReference type="Proteomes" id="UP000199069">
    <property type="component" value="Unassembled WGS sequence"/>
</dbReference>
<accession>A0A0K3C6U8</accession>
<dbReference type="InterPro" id="IPR013183">
    <property type="entry name" value="Hsk3-like"/>
</dbReference>
<evidence type="ECO:0000256" key="1">
    <source>
        <dbReference type="SAM" id="MobiDB-lite"/>
    </source>
</evidence>
<protein>
    <submittedName>
        <fullName evidence="2">Uncharacterized protein</fullName>
    </submittedName>
</protein>
<keyword evidence="4" id="KW-1185">Reference proteome</keyword>
<dbReference type="EMBL" id="LCTV02000002">
    <property type="protein sequence ID" value="PRQ76979.1"/>
    <property type="molecule type" value="Genomic_DNA"/>
</dbReference>
<dbReference type="GO" id="GO:0042729">
    <property type="term" value="C:DASH complex"/>
    <property type="evidence" value="ECO:0007669"/>
    <property type="project" value="TreeGrafter"/>
</dbReference>
<feature type="compositionally biased region" description="Low complexity" evidence="1">
    <location>
        <begin position="1"/>
        <end position="17"/>
    </location>
</feature>
<dbReference type="GO" id="GO:0008608">
    <property type="term" value="P:attachment of spindle microtubules to kinetochore"/>
    <property type="evidence" value="ECO:0007669"/>
    <property type="project" value="InterPro"/>
</dbReference>
<gene>
    <name evidence="2" type="primary">FGENESH: predicted gene_2.429</name>
    <name evidence="3" type="ORF">AAT19DRAFT_12397</name>
    <name evidence="2" type="ORF">BN2166_0012600</name>
</gene>
<dbReference type="OrthoDB" id="2529348at2759"/>
<name>A0A0K3C6U8_RHOTO</name>
<dbReference type="PANTHER" id="PTHR28289">
    <property type="entry name" value="DASH COMPLEX SUBUNIT HSK3"/>
    <property type="match status" value="1"/>
</dbReference>